<dbReference type="Pfam" id="PF00005">
    <property type="entry name" value="ABC_tran"/>
    <property type="match status" value="1"/>
</dbReference>
<feature type="domain" description="ABC transporter" evidence="4">
    <location>
        <begin position="13"/>
        <end position="259"/>
    </location>
</feature>
<sequence>MTVMAPADPAPLLSVRGLTKHYGGVTAVDQVGFDLPAGSVLGLVGPNGAGKTTLVDCIVGTQSADAGTVHVDGRALPAGPAARARAGLARTFQHPQLALESTPVENIVPGIVGRSIGSYGASVRAFLRGLAGTPRSVLDTAAAVAAEYGVPTGRVPTGSLGLGSQRLVEIARAMAARPRVLLLDEPFAGSDTDGIAAISHAVRQVRDAGHSVILVDHNVDLIAELADSVVLLADGAVAFTGSPHDCMRSAEMRSVYFGTTQEAR</sequence>
<keyword evidence="3 5" id="KW-0067">ATP-binding</keyword>
<reference evidence="5 6" key="1">
    <citation type="submission" date="2024-06" db="EMBL/GenBank/DDBJ databases">
        <title>The Natural Products Discovery Center: Release of the First 8490 Sequenced Strains for Exploring Actinobacteria Biosynthetic Diversity.</title>
        <authorList>
            <person name="Kalkreuter E."/>
            <person name="Kautsar S.A."/>
            <person name="Yang D."/>
            <person name="Bader C.D."/>
            <person name="Teijaro C.N."/>
            <person name="Fluegel L."/>
            <person name="Davis C.M."/>
            <person name="Simpson J.R."/>
            <person name="Lauterbach L."/>
            <person name="Steele A.D."/>
            <person name="Gui C."/>
            <person name="Meng S."/>
            <person name="Li G."/>
            <person name="Viehrig K."/>
            <person name="Ye F."/>
            <person name="Su P."/>
            <person name="Kiefer A.F."/>
            <person name="Nichols A."/>
            <person name="Cepeda A.J."/>
            <person name="Yan W."/>
            <person name="Fan B."/>
            <person name="Jiang Y."/>
            <person name="Adhikari A."/>
            <person name="Zheng C.-J."/>
            <person name="Schuster L."/>
            <person name="Cowan T.M."/>
            <person name="Smanski M.J."/>
            <person name="Chevrette M.G."/>
            <person name="De Carvalho L.P.S."/>
            <person name="Shen B."/>
        </authorList>
    </citation>
    <scope>NUCLEOTIDE SEQUENCE [LARGE SCALE GENOMIC DNA]</scope>
    <source>
        <strain evidence="5 6">NPDC019708</strain>
    </source>
</reference>
<dbReference type="SMART" id="SM00382">
    <property type="entry name" value="AAA"/>
    <property type="match status" value="1"/>
</dbReference>
<keyword evidence="6" id="KW-1185">Reference proteome</keyword>
<evidence type="ECO:0000256" key="1">
    <source>
        <dbReference type="ARBA" id="ARBA00022448"/>
    </source>
</evidence>
<dbReference type="InterPro" id="IPR003439">
    <property type="entry name" value="ABC_transporter-like_ATP-bd"/>
</dbReference>
<dbReference type="SUPFAM" id="SSF52540">
    <property type="entry name" value="P-loop containing nucleoside triphosphate hydrolases"/>
    <property type="match status" value="1"/>
</dbReference>
<dbReference type="RefSeq" id="WP_245713061.1">
    <property type="nucleotide sequence ID" value="NZ_JBEYBD010000001.1"/>
</dbReference>
<dbReference type="GeneID" id="96241994"/>
<dbReference type="InterPro" id="IPR003593">
    <property type="entry name" value="AAA+_ATPase"/>
</dbReference>
<dbReference type="PANTHER" id="PTHR45772:SF2">
    <property type="entry name" value="ABC TRANSPORTER ATP-BINDING PROTEIN"/>
    <property type="match status" value="1"/>
</dbReference>
<evidence type="ECO:0000256" key="2">
    <source>
        <dbReference type="ARBA" id="ARBA00022741"/>
    </source>
</evidence>
<dbReference type="EMBL" id="JBEYBF010000004">
    <property type="protein sequence ID" value="MEU1951880.1"/>
    <property type="molecule type" value="Genomic_DNA"/>
</dbReference>
<dbReference type="Gene3D" id="3.40.50.300">
    <property type="entry name" value="P-loop containing nucleotide triphosphate hydrolases"/>
    <property type="match status" value="1"/>
</dbReference>
<dbReference type="GO" id="GO:0005524">
    <property type="term" value="F:ATP binding"/>
    <property type="evidence" value="ECO:0007669"/>
    <property type="project" value="UniProtKB-KW"/>
</dbReference>
<evidence type="ECO:0000313" key="6">
    <source>
        <dbReference type="Proteomes" id="UP001550628"/>
    </source>
</evidence>
<organism evidence="5 6">
    <name type="scientific">Nocardia rhamnosiphila</name>
    <dbReference type="NCBI Taxonomy" id="426716"/>
    <lineage>
        <taxon>Bacteria</taxon>
        <taxon>Bacillati</taxon>
        <taxon>Actinomycetota</taxon>
        <taxon>Actinomycetes</taxon>
        <taxon>Mycobacteriales</taxon>
        <taxon>Nocardiaceae</taxon>
        <taxon>Nocardia</taxon>
    </lineage>
</organism>
<proteinExistence type="predicted"/>
<name>A0ABV2WLW3_9NOCA</name>
<gene>
    <name evidence="5" type="ORF">ABZ510_08445</name>
</gene>
<dbReference type="PANTHER" id="PTHR45772">
    <property type="entry name" value="CONSERVED COMPONENT OF ABC TRANSPORTER FOR NATURAL AMINO ACIDS-RELATED"/>
    <property type="match status" value="1"/>
</dbReference>
<comment type="caution">
    <text evidence="5">The sequence shown here is derived from an EMBL/GenBank/DDBJ whole genome shotgun (WGS) entry which is preliminary data.</text>
</comment>
<dbReference type="PROSITE" id="PS50893">
    <property type="entry name" value="ABC_TRANSPORTER_2"/>
    <property type="match status" value="1"/>
</dbReference>
<dbReference type="InterPro" id="IPR051120">
    <property type="entry name" value="ABC_AA/LPS_Transport"/>
</dbReference>
<evidence type="ECO:0000313" key="5">
    <source>
        <dbReference type="EMBL" id="MEU1951880.1"/>
    </source>
</evidence>
<evidence type="ECO:0000256" key="3">
    <source>
        <dbReference type="ARBA" id="ARBA00022840"/>
    </source>
</evidence>
<dbReference type="InterPro" id="IPR027417">
    <property type="entry name" value="P-loop_NTPase"/>
</dbReference>
<accession>A0ABV2WLW3</accession>
<evidence type="ECO:0000259" key="4">
    <source>
        <dbReference type="PROSITE" id="PS50893"/>
    </source>
</evidence>
<keyword evidence="1" id="KW-0813">Transport</keyword>
<dbReference type="Proteomes" id="UP001550628">
    <property type="component" value="Unassembled WGS sequence"/>
</dbReference>
<protein>
    <submittedName>
        <fullName evidence="5">ATP-binding cassette domain-containing protein</fullName>
    </submittedName>
</protein>
<keyword evidence="2" id="KW-0547">Nucleotide-binding</keyword>